<accession>A0A4R3J864</accession>
<evidence type="ECO:0000259" key="8">
    <source>
        <dbReference type="Pfam" id="PF00155"/>
    </source>
</evidence>
<proteinExistence type="inferred from homology"/>
<evidence type="ECO:0000256" key="2">
    <source>
        <dbReference type="ARBA" id="ARBA00007441"/>
    </source>
</evidence>
<dbReference type="InterPro" id="IPR015421">
    <property type="entry name" value="PyrdxlP-dep_Trfase_major"/>
</dbReference>
<sequence length="383" mass="41810">MALKISTRGTIPPFLALDIMGDVQRRVTEGADIVHLEVGQPSSKAPQKVLATAREALLTDAIGYTPAFGLPELRARLARHYRDTYGVAVDPARIAMTTGSSGGFVLSFLAAFDVGDRVALACPGYPAYRNILLALGIEVVDIPVGPETRFQPTVRALDGLAKPIDGLIVASPSNPAGTMLHDAEMKALCDWCRDHEVRLISDEIYHGITYGVQGVSALAYDCGGVVINSFSKYFSMTGWRLGWLVAPEDLARPIECLAQSLFISPPTLSQIAALSAFDCREELDGNVARYRKNRDLLLEELPKAGFDKLSPAEGGFYLYADVSDQTASSEDLCRRMVAEIGVAVTPGVDFDPHRGHRFIRLSFAGAHEDMIRACRRLKDWRRN</sequence>
<name>A0A4R3J864_9PROT</name>
<organism evidence="9 10">
    <name type="scientific">Varunaivibrio sulfuroxidans</name>
    <dbReference type="NCBI Taxonomy" id="1773489"/>
    <lineage>
        <taxon>Bacteria</taxon>
        <taxon>Pseudomonadati</taxon>
        <taxon>Pseudomonadota</taxon>
        <taxon>Alphaproteobacteria</taxon>
        <taxon>Rhodospirillales</taxon>
        <taxon>Magnetovibrionaceae</taxon>
        <taxon>Varunaivibrio</taxon>
    </lineage>
</organism>
<dbReference type="GO" id="GO:0004069">
    <property type="term" value="F:L-aspartate:2-oxoglutarate aminotransferase activity"/>
    <property type="evidence" value="ECO:0007669"/>
    <property type="project" value="UniProtKB-EC"/>
</dbReference>
<dbReference type="EC" id="2.6.1.-" evidence="7"/>
<dbReference type="InterPro" id="IPR004838">
    <property type="entry name" value="NHTrfase_class1_PyrdxlP-BS"/>
</dbReference>
<comment type="catalytic activity">
    <reaction evidence="6">
        <text>L-aspartate + 2-oxoglutarate = oxaloacetate + L-glutamate</text>
        <dbReference type="Rhea" id="RHEA:21824"/>
        <dbReference type="ChEBI" id="CHEBI:16452"/>
        <dbReference type="ChEBI" id="CHEBI:16810"/>
        <dbReference type="ChEBI" id="CHEBI:29985"/>
        <dbReference type="ChEBI" id="CHEBI:29991"/>
        <dbReference type="EC" id="2.6.1.1"/>
    </reaction>
</comment>
<dbReference type="EMBL" id="SLZW01000006">
    <property type="protein sequence ID" value="TCS62149.1"/>
    <property type="molecule type" value="Genomic_DNA"/>
</dbReference>
<dbReference type="PANTHER" id="PTHR46383">
    <property type="entry name" value="ASPARTATE AMINOTRANSFERASE"/>
    <property type="match status" value="1"/>
</dbReference>
<evidence type="ECO:0000313" key="9">
    <source>
        <dbReference type="EMBL" id="TCS62149.1"/>
    </source>
</evidence>
<dbReference type="CDD" id="cd00609">
    <property type="entry name" value="AAT_like"/>
    <property type="match status" value="1"/>
</dbReference>
<dbReference type="GO" id="GO:0006520">
    <property type="term" value="P:amino acid metabolic process"/>
    <property type="evidence" value="ECO:0007669"/>
    <property type="project" value="InterPro"/>
</dbReference>
<evidence type="ECO:0000256" key="3">
    <source>
        <dbReference type="ARBA" id="ARBA00022576"/>
    </source>
</evidence>
<dbReference type="InterPro" id="IPR050596">
    <property type="entry name" value="AspAT/PAT-like"/>
</dbReference>
<dbReference type="InterPro" id="IPR015424">
    <property type="entry name" value="PyrdxlP-dep_Trfase"/>
</dbReference>
<dbReference type="GO" id="GO:0030170">
    <property type="term" value="F:pyridoxal phosphate binding"/>
    <property type="evidence" value="ECO:0007669"/>
    <property type="project" value="InterPro"/>
</dbReference>
<dbReference type="RefSeq" id="WP_132939230.1">
    <property type="nucleotide sequence ID" value="NZ_CP119676.1"/>
</dbReference>
<keyword evidence="3 7" id="KW-0032">Aminotransferase</keyword>
<dbReference type="Gene3D" id="3.40.640.10">
    <property type="entry name" value="Type I PLP-dependent aspartate aminotransferase-like (Major domain)"/>
    <property type="match status" value="1"/>
</dbReference>
<dbReference type="OrthoDB" id="9804407at2"/>
<reference evidence="9 10" key="1">
    <citation type="submission" date="2019-03" db="EMBL/GenBank/DDBJ databases">
        <title>Genomic Encyclopedia of Type Strains, Phase IV (KMG-IV): sequencing the most valuable type-strain genomes for metagenomic binning, comparative biology and taxonomic classification.</title>
        <authorList>
            <person name="Goeker M."/>
        </authorList>
    </citation>
    <scope>NUCLEOTIDE SEQUENCE [LARGE SCALE GENOMIC DNA]</scope>
    <source>
        <strain evidence="9 10">DSM 101688</strain>
    </source>
</reference>
<dbReference type="Proteomes" id="UP000295304">
    <property type="component" value="Unassembled WGS sequence"/>
</dbReference>
<comment type="cofactor">
    <cofactor evidence="1 7">
        <name>pyridoxal 5'-phosphate</name>
        <dbReference type="ChEBI" id="CHEBI:597326"/>
    </cofactor>
</comment>
<dbReference type="SUPFAM" id="SSF53383">
    <property type="entry name" value="PLP-dependent transferases"/>
    <property type="match status" value="1"/>
</dbReference>
<evidence type="ECO:0000256" key="7">
    <source>
        <dbReference type="RuleBase" id="RU000481"/>
    </source>
</evidence>
<dbReference type="PROSITE" id="PS00105">
    <property type="entry name" value="AA_TRANSFER_CLASS_1"/>
    <property type="match status" value="1"/>
</dbReference>
<evidence type="ECO:0000256" key="1">
    <source>
        <dbReference type="ARBA" id="ARBA00001933"/>
    </source>
</evidence>
<comment type="similarity">
    <text evidence="2 7">Belongs to the class-I pyridoxal-phosphate-dependent aminotransferase family.</text>
</comment>
<dbReference type="Pfam" id="PF00155">
    <property type="entry name" value="Aminotran_1_2"/>
    <property type="match status" value="1"/>
</dbReference>
<comment type="caution">
    <text evidence="9">The sequence shown here is derived from an EMBL/GenBank/DDBJ whole genome shotgun (WGS) entry which is preliminary data.</text>
</comment>
<dbReference type="InterPro" id="IPR004839">
    <property type="entry name" value="Aminotransferase_I/II_large"/>
</dbReference>
<keyword evidence="4 7" id="KW-0808">Transferase</keyword>
<feature type="domain" description="Aminotransferase class I/classII large" evidence="8">
    <location>
        <begin position="32"/>
        <end position="377"/>
    </location>
</feature>
<dbReference type="AlphaFoldDB" id="A0A4R3J864"/>
<protein>
    <recommendedName>
        <fullName evidence="7">Aminotransferase</fullName>
        <ecNumber evidence="7">2.6.1.-</ecNumber>
    </recommendedName>
</protein>
<evidence type="ECO:0000313" key="10">
    <source>
        <dbReference type="Proteomes" id="UP000295304"/>
    </source>
</evidence>
<dbReference type="PANTHER" id="PTHR46383:SF2">
    <property type="entry name" value="AMINOTRANSFERASE"/>
    <property type="match status" value="1"/>
</dbReference>
<evidence type="ECO:0000256" key="5">
    <source>
        <dbReference type="ARBA" id="ARBA00022898"/>
    </source>
</evidence>
<evidence type="ECO:0000256" key="4">
    <source>
        <dbReference type="ARBA" id="ARBA00022679"/>
    </source>
</evidence>
<gene>
    <name evidence="9" type="ORF">EDD55_106107</name>
</gene>
<keyword evidence="5" id="KW-0663">Pyridoxal phosphate</keyword>
<evidence type="ECO:0000256" key="6">
    <source>
        <dbReference type="ARBA" id="ARBA00049185"/>
    </source>
</evidence>
<keyword evidence="10" id="KW-1185">Reference proteome</keyword>